<evidence type="ECO:0000256" key="1">
    <source>
        <dbReference type="SAM" id="MobiDB-lite"/>
    </source>
</evidence>
<gene>
    <name evidence="2" type="ORF">EDM22_17255</name>
</gene>
<evidence type="ECO:0000313" key="2">
    <source>
        <dbReference type="EMBL" id="RNB45065.1"/>
    </source>
</evidence>
<proteinExistence type="predicted"/>
<feature type="region of interest" description="Disordered" evidence="1">
    <location>
        <begin position="42"/>
        <end position="62"/>
    </location>
</feature>
<sequence>MAPTPIPALLEAGWGHAGRWVGCGCDEGVIELTGRAYRASGCRGEADAGRRRSPRVMPAGRT</sequence>
<comment type="caution">
    <text evidence="2">The sequence shown here is derived from an EMBL/GenBank/DDBJ whole genome shotgun (WGS) entry which is preliminary data.</text>
</comment>
<name>A0A3M8A396_9MICO</name>
<dbReference type="Proteomes" id="UP000275048">
    <property type="component" value="Unassembled WGS sequence"/>
</dbReference>
<dbReference type="AlphaFoldDB" id="A0A3M8A396"/>
<reference evidence="2 3" key="1">
    <citation type="submission" date="2018-10" db="EMBL/GenBank/DDBJ databases">
        <title>Isolation, diversity and antibacterial activity of antinobacteria from the wheat rhizosphere soil.</title>
        <authorList>
            <person name="Sun T."/>
        </authorList>
    </citation>
    <scope>NUCLEOTIDE SEQUENCE [LARGE SCALE GENOMIC DNA]</scope>
    <source>
        <strain evidence="2 3">SJ-23</strain>
    </source>
</reference>
<accession>A0A3M8A396</accession>
<organism evidence="2 3">
    <name type="scientific">Agromyces tardus</name>
    <dbReference type="NCBI Taxonomy" id="2583849"/>
    <lineage>
        <taxon>Bacteria</taxon>
        <taxon>Bacillati</taxon>
        <taxon>Actinomycetota</taxon>
        <taxon>Actinomycetes</taxon>
        <taxon>Micrococcales</taxon>
        <taxon>Microbacteriaceae</taxon>
        <taxon>Agromyces</taxon>
    </lineage>
</organism>
<dbReference type="EMBL" id="RHHB01000057">
    <property type="protein sequence ID" value="RNB45065.1"/>
    <property type="molecule type" value="Genomic_DNA"/>
</dbReference>
<protein>
    <submittedName>
        <fullName evidence="2">Uncharacterized protein</fullName>
    </submittedName>
</protein>
<evidence type="ECO:0000313" key="3">
    <source>
        <dbReference type="Proteomes" id="UP000275048"/>
    </source>
</evidence>
<keyword evidence="3" id="KW-1185">Reference proteome</keyword>